<dbReference type="Proteomes" id="UP000019376">
    <property type="component" value="Unassembled WGS sequence"/>
</dbReference>
<dbReference type="EMBL" id="KB644411">
    <property type="protein sequence ID" value="EPS28947.1"/>
    <property type="molecule type" value="Genomic_DNA"/>
</dbReference>
<evidence type="ECO:0000313" key="2">
    <source>
        <dbReference type="EMBL" id="EPS28947.1"/>
    </source>
</evidence>
<evidence type="ECO:0000256" key="1">
    <source>
        <dbReference type="SAM" id="MobiDB-lite"/>
    </source>
</evidence>
<feature type="compositionally biased region" description="Basic and acidic residues" evidence="1">
    <location>
        <begin position="37"/>
        <end position="46"/>
    </location>
</feature>
<keyword evidence="3" id="KW-1185">Reference proteome</keyword>
<organism evidence="2 3">
    <name type="scientific">Penicillium oxalicum (strain 114-2 / CGMCC 5302)</name>
    <name type="common">Penicillium decumbens</name>
    <dbReference type="NCBI Taxonomy" id="933388"/>
    <lineage>
        <taxon>Eukaryota</taxon>
        <taxon>Fungi</taxon>
        <taxon>Dikarya</taxon>
        <taxon>Ascomycota</taxon>
        <taxon>Pezizomycotina</taxon>
        <taxon>Eurotiomycetes</taxon>
        <taxon>Eurotiomycetidae</taxon>
        <taxon>Eurotiales</taxon>
        <taxon>Aspergillaceae</taxon>
        <taxon>Penicillium</taxon>
    </lineage>
</organism>
<proteinExistence type="predicted"/>
<name>S8B394_PENO1</name>
<evidence type="ECO:0000313" key="3">
    <source>
        <dbReference type="Proteomes" id="UP000019376"/>
    </source>
</evidence>
<reference evidence="2 3" key="1">
    <citation type="journal article" date="2013" name="PLoS ONE">
        <title>Genomic and secretomic analyses reveal unique features of the lignocellulolytic enzyme system of Penicillium decumbens.</title>
        <authorList>
            <person name="Liu G."/>
            <person name="Zhang L."/>
            <person name="Wei X."/>
            <person name="Zou G."/>
            <person name="Qin Y."/>
            <person name="Ma L."/>
            <person name="Li J."/>
            <person name="Zheng H."/>
            <person name="Wang S."/>
            <person name="Wang C."/>
            <person name="Xun L."/>
            <person name="Zhao G.-P."/>
            <person name="Zhou Z."/>
            <person name="Qu Y."/>
        </authorList>
    </citation>
    <scope>NUCLEOTIDE SEQUENCE [LARGE SCALE GENOMIC DNA]</scope>
    <source>
        <strain evidence="3">114-2 / CGMCC 5302</strain>
    </source>
</reference>
<gene>
    <name evidence="2" type="ORF">PDE_03893</name>
</gene>
<accession>S8B394</accession>
<dbReference type="HOGENOM" id="CLU_1343662_0_0_1"/>
<sequence>MPPRLSKYTQTTGLLARGPTILGAESVGNMNHGGSTLKDKPIEGLERPSAGQQSLLRALSLPGSESGVKSELIQIAQQGERGMNRSRLSRVRGSSCGTGVISRSSIHVLQSYGTAISGTRISGVDPATSNRHRPTRMLLSVPVWVTDLGPGRLPRESVLVLSTWIPPSISTRTDVGSSTQSYWKNQYHRSVILHQSPAIALPEC</sequence>
<feature type="region of interest" description="Disordered" evidence="1">
    <location>
        <begin position="29"/>
        <end position="51"/>
    </location>
</feature>
<protein>
    <submittedName>
        <fullName evidence="2">Uncharacterized protein</fullName>
    </submittedName>
</protein>
<dbReference type="AlphaFoldDB" id="S8B394"/>